<reference evidence="3" key="1">
    <citation type="submission" date="2023-08" db="EMBL/GenBank/DDBJ databases">
        <title>Rhodospirillaceae gen. nov., a novel taxon isolated from the Yangtze River Yuezi River estuary sludge.</title>
        <authorList>
            <person name="Ruan L."/>
        </authorList>
    </citation>
    <scope>NUCLEOTIDE SEQUENCE [LARGE SCALE GENOMIC DNA]</scope>
    <source>
        <strain evidence="3">R-7</strain>
    </source>
</reference>
<evidence type="ECO:0000313" key="3">
    <source>
        <dbReference type="Proteomes" id="UP001230156"/>
    </source>
</evidence>
<organism evidence="2 3">
    <name type="scientific">Dongia sedimenti</name>
    <dbReference type="NCBI Taxonomy" id="3064282"/>
    <lineage>
        <taxon>Bacteria</taxon>
        <taxon>Pseudomonadati</taxon>
        <taxon>Pseudomonadota</taxon>
        <taxon>Alphaproteobacteria</taxon>
        <taxon>Rhodospirillales</taxon>
        <taxon>Dongiaceae</taxon>
        <taxon>Dongia</taxon>
    </lineage>
</organism>
<evidence type="ECO:0000313" key="2">
    <source>
        <dbReference type="EMBL" id="MDQ7249488.1"/>
    </source>
</evidence>
<feature type="region of interest" description="Disordered" evidence="1">
    <location>
        <begin position="1"/>
        <end position="33"/>
    </location>
</feature>
<accession>A0ABU0YRR9</accession>
<proteinExistence type="predicted"/>
<dbReference type="EMBL" id="JAUYVI010000005">
    <property type="protein sequence ID" value="MDQ7249488.1"/>
    <property type="molecule type" value="Genomic_DNA"/>
</dbReference>
<evidence type="ECO:0008006" key="4">
    <source>
        <dbReference type="Google" id="ProtNLM"/>
    </source>
</evidence>
<name>A0ABU0YRR9_9PROT</name>
<evidence type="ECO:0000256" key="1">
    <source>
        <dbReference type="SAM" id="MobiDB-lite"/>
    </source>
</evidence>
<dbReference type="RefSeq" id="WP_379957513.1">
    <property type="nucleotide sequence ID" value="NZ_JAUYVI010000005.1"/>
</dbReference>
<dbReference type="Proteomes" id="UP001230156">
    <property type="component" value="Unassembled WGS sequence"/>
</dbReference>
<sequence length="125" mass="13284">MPRKDVAVPPSRPDPIASSHLLRAPRKGSSQDYRRMVEAIQADDLDTARRAYGHLMERLSSAGAGTGGALAKIGASLRRGDLAAAQRTLDGLESKALRVLRGLRELTDLAAGRAEASGVTTRKPN</sequence>
<protein>
    <recommendedName>
        <fullName evidence="4">HPt domain-containing protein</fullName>
    </recommendedName>
</protein>
<comment type="caution">
    <text evidence="2">The sequence shown here is derived from an EMBL/GenBank/DDBJ whole genome shotgun (WGS) entry which is preliminary data.</text>
</comment>
<gene>
    <name evidence="2" type="ORF">Q8A70_17505</name>
</gene>
<keyword evidence="3" id="KW-1185">Reference proteome</keyword>